<evidence type="ECO:0000259" key="3">
    <source>
        <dbReference type="PROSITE" id="PS50020"/>
    </source>
</evidence>
<dbReference type="PROSITE" id="PS50020">
    <property type="entry name" value="WW_DOMAIN_2"/>
    <property type="match status" value="1"/>
</dbReference>
<reference evidence="4" key="1">
    <citation type="submission" date="2021-02" db="EMBL/GenBank/DDBJ databases">
        <authorList>
            <person name="Dougan E. K."/>
            <person name="Rhodes N."/>
            <person name="Thang M."/>
            <person name="Chan C."/>
        </authorList>
    </citation>
    <scope>NUCLEOTIDE SEQUENCE</scope>
</reference>
<evidence type="ECO:0000313" key="4">
    <source>
        <dbReference type="EMBL" id="CAE8698101.1"/>
    </source>
</evidence>
<feature type="compositionally biased region" description="Basic and acidic residues" evidence="1">
    <location>
        <begin position="1856"/>
        <end position="1885"/>
    </location>
</feature>
<dbReference type="Gene3D" id="2.20.70.10">
    <property type="match status" value="1"/>
</dbReference>
<dbReference type="GO" id="GO:0005886">
    <property type="term" value="C:plasma membrane"/>
    <property type="evidence" value="ECO:0007669"/>
    <property type="project" value="TreeGrafter"/>
</dbReference>
<gene>
    <name evidence="4" type="ORF">PGLA2088_LOCUS30569</name>
</gene>
<feature type="compositionally biased region" description="Low complexity" evidence="1">
    <location>
        <begin position="2031"/>
        <end position="2042"/>
    </location>
</feature>
<dbReference type="GO" id="GO:0005856">
    <property type="term" value="C:cytoskeleton"/>
    <property type="evidence" value="ECO:0007669"/>
    <property type="project" value="TreeGrafter"/>
</dbReference>
<accession>A0A813KG04</accession>
<comment type="caution">
    <text evidence="4">The sequence shown here is derived from an EMBL/GenBank/DDBJ whole genome shotgun (WGS) entry which is preliminary data.</text>
</comment>
<keyword evidence="2" id="KW-0472">Membrane</keyword>
<dbReference type="GO" id="GO:0031032">
    <property type="term" value="P:actomyosin structure organization"/>
    <property type="evidence" value="ECO:0007669"/>
    <property type="project" value="TreeGrafter"/>
</dbReference>
<keyword evidence="2" id="KW-1133">Transmembrane helix</keyword>
<keyword evidence="2" id="KW-0812">Transmembrane</keyword>
<dbReference type="Proteomes" id="UP000626109">
    <property type="component" value="Unassembled WGS sequence"/>
</dbReference>
<feature type="domain" description="WW" evidence="3">
    <location>
        <begin position="1756"/>
        <end position="1791"/>
    </location>
</feature>
<feature type="compositionally biased region" description="Basic and acidic residues" evidence="1">
    <location>
        <begin position="1937"/>
        <end position="1967"/>
    </location>
</feature>
<feature type="region of interest" description="Disordered" evidence="1">
    <location>
        <begin position="1822"/>
        <end position="2080"/>
    </location>
</feature>
<dbReference type="PANTHER" id="PTHR23280:SF21">
    <property type="entry name" value="PROTEIN 4.1 HOMOLOG"/>
    <property type="match status" value="1"/>
</dbReference>
<evidence type="ECO:0000256" key="2">
    <source>
        <dbReference type="SAM" id="Phobius"/>
    </source>
</evidence>
<dbReference type="EMBL" id="CAJNNW010028877">
    <property type="protein sequence ID" value="CAE8698101.1"/>
    <property type="molecule type" value="Genomic_DNA"/>
</dbReference>
<feature type="compositionally biased region" description="Basic and acidic residues" evidence="1">
    <location>
        <begin position="2012"/>
        <end position="2030"/>
    </location>
</feature>
<feature type="compositionally biased region" description="Low complexity" evidence="1">
    <location>
        <begin position="1925"/>
        <end position="1936"/>
    </location>
</feature>
<evidence type="ECO:0000256" key="1">
    <source>
        <dbReference type="SAM" id="MobiDB-lite"/>
    </source>
</evidence>
<evidence type="ECO:0000313" key="5">
    <source>
        <dbReference type="Proteomes" id="UP000626109"/>
    </source>
</evidence>
<feature type="non-terminal residue" evidence="4">
    <location>
        <position position="2080"/>
    </location>
</feature>
<proteinExistence type="predicted"/>
<sequence length="2080" mass="228858">MAQKLVAAGALSSLQWWWNLIVISFFLNFVLAGFIWVSFWNGRKEAEALKGEDQVKGAAAVRALQTEVEATERSCVISKGGPVTPAVLAGRRRVQALINFPLDADGLEWHWRVLFIALGGGRWIIGTPDGEVYEEAYAGVAIQPLARAGAYPAALWNETYAPDAAILGLLPQMRLDAQGLGLILGVAPAVVAGAAAAASGRWLISDVDRKDFSSEVLAAELLNPATTTSLAVGTEEKKLHVYKGGHAGDLRLLGNQANSSGKRMMSLSRALELMTKHTFADWPHRGPAATKEFLEAIMESGGDIQVYLGTFMRKSGVSDNTACCHELKNLFEMVRLGISYDQIDVGNLASFELIVRRILEIQTAIRRNPQHPIFDGLDQSAMGSVDEVGGARAVSYGHWLGEQQKAEAKLMRGQREYREEQISDRKGRSGPGGEAKGGAKGDKNDPKKKKSDKGGGPSAAGDASTSRQSSEKILRAAAGGSISGAPRAAEECMRGGRHGDAFPMHPPGIGPAWNRAPPQNGTEVLGGAARSRGIRLAEGIRSLNALANCTARSVRGRTQARTRSCPTGYSATQQSVLSRCEGKIERYGPCPAGLTPRGCFDDVLKTNDMYSLESRNVAPYLPELLKVTKGGTTPKPAQSLLPPVAAAALRNPETHIIRSEIEMQRWREENPGFVPHWDETLRKDRKLRVDLYRTLYERNLVTLRRKIKAKVAVFFVWKSSKKGIRMIVDARMPNAFHKRPPRTRLGGGGALAELDAYLDEEEWEMLRAGLGDVSDDGDESSGEAWPELVGDTGDVEDAFYQFDVEELCEWFGFDDTVTAGEMGISSLNGESVRGDEVFFPCFKGMPQGWSWALHFCQEAVKHRMALGLGSDSQLVEEGLPAPSLLGGPVGSVYVDNLAILGHDAKEVHRTFGKVKTELQAIGFTLHELCEGEEEVENVGLIIDRKRQLMRHKNGRAWRLYLGLKYLLSLRRVTGEVIRVFVGHVVHYFTLLRPAMSILVHAYKFAFANLGRTAIITDAVKWEFRMIMGLIFLAEVDLAAAHSGEMGCGDASGDGYAFMSTQVSLAESRELHKFNERWRFVDVEVDRGGVGAPLPGGWSADLEVPKTSYGTWLCAEAGLPEPGSGVLESHLHNKGTRRKKDDRVIKEYELVGIVPRLSDAICCQSRWVTHKEGRWRYKESIHLTEGRTSLMSLRRMARVVEHHGDNLSSLCAFAKGRAKTYDLTALCRRSAALQIGCDIRWRQRYIESERNPCDEGSRRKGKPAFANNAVRECDADTGGPNLLLERRPVAAGILPTVTSAFFKKEGAPLRHADGPSSSSFLGQPAHVSVVEKPVERVVVRPAFPSSPSLEKATASDHCGHMKPPGKFRPPARGAKVFSSMMPPAAPAGLELFAGSGRFTRAMLDSGLRYAPKLVLKWVKILHSLAPSRAFRVAHEPRLLPGLIDELQKVTGSSIDIKLIDLSACPSEFCSPWKDKAVRLFQVFAVTMGVLSLTGIDQVDAAMEKYFESLFVRGVSQYAARCALYGWAYLHPTMSTKPRHHFPLSKAALKGWKNLEPGGSKDPCPWEVALLIAEWMMTNGYVKMAAFVILCFDTYVRPGILSLIRRENILPPVPGVNASYKHWSLVLSPKTEGVPTKVGEFDDSLIVGSTGREWVSQIAELLWRKSLPNALIFPFSLREIEKVFKLATTALSVMLLHVTPHSLRHGGPSHDVYFNIRNLDQVQRRGFWKALSSVNTETEETSWEFPTSLGAADGVSSQGAASIWQKVEVPGSPGEWYFYNEETQETSWSLPVDGEEGVASNADIDAEAEAEQTDAEWLRKAIEEEDEAEGKVQEERLRKAAEEEAASQQAEEAAAAAKKAEEEAERKDQEERLRKMDEEEAASKQAEEAAAAAKKADVEKEEAERKDQEERLRKMDEEEAASKQAEEASAAAAAAATKIEVEKEEAQRKDQEERLRKMDEEEAASKQADEAAAAAKKAEVDKEEAERKEKDEAERKFGMATEPQFVQTDIEAEAEQKEKEERLRKMGEEEAASKQAEVAAAAAAKKAEVEKEEAERKDQEERLRKVDEEVAARKQAEEAAAA</sequence>
<dbReference type="InterPro" id="IPR001202">
    <property type="entry name" value="WW_dom"/>
</dbReference>
<name>A0A813KG04_POLGL</name>
<organism evidence="4 5">
    <name type="scientific">Polarella glacialis</name>
    <name type="common">Dinoflagellate</name>
    <dbReference type="NCBI Taxonomy" id="89957"/>
    <lineage>
        <taxon>Eukaryota</taxon>
        <taxon>Sar</taxon>
        <taxon>Alveolata</taxon>
        <taxon>Dinophyceae</taxon>
        <taxon>Suessiales</taxon>
        <taxon>Suessiaceae</taxon>
        <taxon>Polarella</taxon>
    </lineage>
</organism>
<feature type="compositionally biased region" description="Basic and acidic residues" evidence="1">
    <location>
        <begin position="1827"/>
        <end position="1840"/>
    </location>
</feature>
<feature type="compositionally biased region" description="Basic and acidic residues" evidence="1">
    <location>
        <begin position="410"/>
        <end position="427"/>
    </location>
</feature>
<feature type="compositionally biased region" description="Low complexity" evidence="1">
    <location>
        <begin position="1844"/>
        <end position="1855"/>
    </location>
</feature>
<protein>
    <recommendedName>
        <fullName evidence="3">WW domain-containing protein</fullName>
    </recommendedName>
</protein>
<feature type="region of interest" description="Disordered" evidence="1">
    <location>
        <begin position="410"/>
        <end position="489"/>
    </location>
</feature>
<feature type="compositionally biased region" description="Basic and acidic residues" evidence="1">
    <location>
        <begin position="2043"/>
        <end position="2080"/>
    </location>
</feature>
<feature type="transmembrane region" description="Helical" evidence="2">
    <location>
        <begin position="180"/>
        <end position="204"/>
    </location>
</feature>
<dbReference type="PANTHER" id="PTHR23280">
    <property type="entry name" value="4.1 G PROTEIN"/>
    <property type="match status" value="1"/>
</dbReference>
<feature type="region of interest" description="Disordered" evidence="1">
    <location>
        <begin position="1344"/>
        <end position="1363"/>
    </location>
</feature>
<feature type="transmembrane region" description="Helical" evidence="2">
    <location>
        <begin position="16"/>
        <end position="40"/>
    </location>
</feature>
<dbReference type="CDD" id="cd00201">
    <property type="entry name" value="WW"/>
    <property type="match status" value="1"/>
</dbReference>
<feature type="compositionally biased region" description="Basic and acidic residues" evidence="1">
    <location>
        <begin position="1974"/>
        <end position="1995"/>
    </location>
</feature>
<feature type="compositionally biased region" description="Basic and acidic residues" evidence="1">
    <location>
        <begin position="1892"/>
        <end position="1924"/>
    </location>
</feature>